<feature type="signal peptide" evidence="3">
    <location>
        <begin position="1"/>
        <end position="34"/>
    </location>
</feature>
<feature type="region of interest" description="Disordered" evidence="1">
    <location>
        <begin position="333"/>
        <end position="356"/>
    </location>
</feature>
<feature type="region of interest" description="Disordered" evidence="1">
    <location>
        <begin position="35"/>
        <end position="216"/>
    </location>
</feature>
<proteinExistence type="predicted"/>
<feature type="chain" id="PRO_5040870202" evidence="3">
    <location>
        <begin position="35"/>
        <end position="2289"/>
    </location>
</feature>
<feature type="region of interest" description="Disordered" evidence="1">
    <location>
        <begin position="391"/>
        <end position="656"/>
    </location>
</feature>
<feature type="compositionally biased region" description="Polar residues" evidence="1">
    <location>
        <begin position="793"/>
        <end position="803"/>
    </location>
</feature>
<feature type="region of interest" description="Disordered" evidence="1">
    <location>
        <begin position="237"/>
        <end position="305"/>
    </location>
</feature>
<feature type="compositionally biased region" description="Low complexity" evidence="1">
    <location>
        <begin position="739"/>
        <end position="792"/>
    </location>
</feature>
<feature type="compositionally biased region" description="Low complexity" evidence="1">
    <location>
        <begin position="840"/>
        <end position="856"/>
    </location>
</feature>
<evidence type="ECO:0000256" key="1">
    <source>
        <dbReference type="SAM" id="MobiDB-lite"/>
    </source>
</evidence>
<comment type="caution">
    <text evidence="4">The sequence shown here is derived from an EMBL/GenBank/DDBJ whole genome shotgun (WGS) entry which is preliminary data.</text>
</comment>
<gene>
    <name evidence="4" type="ORF">IRJ41_007174</name>
</gene>
<protein>
    <submittedName>
        <fullName evidence="4">Mucin-17</fullName>
    </submittedName>
</protein>
<feature type="region of interest" description="Disordered" evidence="1">
    <location>
        <begin position="826"/>
        <end position="856"/>
    </location>
</feature>
<accession>A0A9W8C907</accession>
<evidence type="ECO:0000313" key="4">
    <source>
        <dbReference type="EMBL" id="KAI7810839.1"/>
    </source>
</evidence>
<evidence type="ECO:0000256" key="2">
    <source>
        <dbReference type="SAM" id="Phobius"/>
    </source>
</evidence>
<keyword evidence="3" id="KW-0732">Signal</keyword>
<feature type="compositionally biased region" description="Polar residues" evidence="1">
    <location>
        <begin position="826"/>
        <end position="839"/>
    </location>
</feature>
<dbReference type="EMBL" id="JAFHDT010000004">
    <property type="protein sequence ID" value="KAI7810839.1"/>
    <property type="molecule type" value="Genomic_DNA"/>
</dbReference>
<evidence type="ECO:0000313" key="5">
    <source>
        <dbReference type="Proteomes" id="UP001059041"/>
    </source>
</evidence>
<keyword evidence="5" id="KW-1185">Reference proteome</keyword>
<dbReference type="Proteomes" id="UP001059041">
    <property type="component" value="Linkage Group LG4"/>
</dbReference>
<keyword evidence="2" id="KW-0812">Transmembrane</keyword>
<reference evidence="4" key="1">
    <citation type="submission" date="2021-02" db="EMBL/GenBank/DDBJ databases">
        <title>Comparative genomics reveals that relaxation of natural selection precedes convergent phenotypic evolution of cavefish.</title>
        <authorList>
            <person name="Peng Z."/>
        </authorList>
    </citation>
    <scope>NUCLEOTIDE SEQUENCE</scope>
    <source>
        <tissue evidence="4">Muscle</tissue>
    </source>
</reference>
<feature type="region of interest" description="Disordered" evidence="1">
    <location>
        <begin position="688"/>
        <end position="812"/>
    </location>
</feature>
<sequence>MNINDRSFISKYNGRRKTFLTILCVWWTVCGGTATTTTAPTTTTEAPTTTTIAPTTTTEAPTTTTTAPTTTTEVPTTTTTAPTTTTKSPTTTTTAPTTTTEAQTTTTTAPTTTTTASRTTTEAPTTTIAPTTTATTTTTTASTTTTEALTTTTTTPTTTTIAPTTTTEAPTTTTTAPTTEVTTTTTTVPTTELPITTTTPPTTTTIAPTTTTTAPTTTETLTTTTTALTTTTVAPATTTKASTTTTTAPSTTTIAPTTTTQAPTTTTTSPTTTAETSTTTTTAPTTTTTSPTTTTTAPTTTTTAPTTTTTVLRSTTGTPTTTTEALTITTTAPTTTTEAPTTTTEAPTTTTTTTTAPTIPSIALTTTTEAPTTPPTTTTTASSTTTIAPTTTTTEASTTTTTIAPTTEAPTTEAPTTTTTAQTTTTKDLTTTTITPTTKTEPPNTTTTAPTTTTDGPTTTTTAAPTTTTTAPSTTTIAPTTTTEASTTTTTAPPTTTIAPTTTTTAPTTTTTPPITTTTAPTTTATVPRSTTGASTTTTEAPTTTTTASTSTTAPKSTTEAPTTTKIAPTTAPATTAEALTTTTKASTLTTAPTSKTEAPTITTTAPTITTTAPTTNEAPTTTTTAPTTTTEAPTITTTAPTNTSEAPTTTTKAPTTTTTAQITLTGAPTTTTTAPTTTTVASTTKTMATTASTETSITTSTTPSTAPRTTLSPTTTTVSVTTPPSHTTAIPKLPTTAEKTSTESPITTTAASSSTIKATMKTTVRPTTTTIYQSGTKTSPTTTTLPRPLSTAAKTETESPAAQASMTTNNTTTLSMTAITTTKSVPPTSRLFTSTTPETTMKVPTNTTGTTTHTAAPTETDLTTLTTKMPYKTTTSTKTVLTTTAIPVTSLTSKNLPITSSVTGKSVPLTTTYMTGITTNVATSLSPITEYLPTENSTLATPILPLTNTIGSAEVITKLLFNSTSPVPSEAMVLTAISKLQNSRESELHKSVKVVNITYEQISETSYAVIFIFTLSNISMPEDPDLRNSTFEHVQDMINDALNILLNEPTSKKIEPSFSNFTSILNQINANVDYTFQDSDEKRPVSFLNELRSLMGLTTTTVPPQASVFPVTSVLETSGSAVVTSRLVFNSSSPVPSEDLVLSAFTTLRNTRESQLNDTVKVVNVTFEKVSDTSYALIITFSLSNISIPQNPELRNYTFNKVKNTVNKALNTLLNDPTSAVLQPKTSDFTTTSDQMNGNISYTFQEGDAIQPVSFLNLLQLPMGISGSAEVTSRLVFNTSSPVPSEDLVLKAINDLRNKRESNISDSVKLTNVTYEKISETSYAVIFTFTLSNISMPEDPELRNSTSKQVQDMINDVLNTLLNDPDSKKIEPTSSNFSSASDKINANVDYTFQDSDEKRPVSFLNELRSLMGLTTTTVPPQASVFPVTSVLETSGSAVVTSRLVFNSSSPVPSEDLVLSAFTTLRNTRESQLNDTVKVVNVTFEKVSDTSYALIITFSLSNISIPQNPELRNYTFNQVKNTVNNALNTLLNDPTSAVLQPKTSDFTTTSDQMNGNISYTFQEGDAIQPVSFLNLLQLPMGISGSAEVTSRLVFNTSSPVPSEDLVLKAINDLRNKRESNISDSVKLTNVTYEKISETSYAVIFTFTLSNISMPEDPELRNSTSKQVQDMINDVYKSSPEFNKKFDFPYLFCFSSRSASDKINANVDYTFQDSDEKRPVSFLNELRSLMGLTTTTVPPQASVFPVTSVLETSGSAEVTSRLVFNSSSPVPSEDLVLSAVNSLRNSRESKLDKSVKLKNVTYEKISDTSYAVIFKFSLTKVSMSNSVEKVLYSTNTALNTLLNEPAIPFDATLSNFTKNEKQIDVLMGHVFNDKDVIKPVSFLKELESQKLSQTKLIEGKAVIRIRILVETLGPIPKENAILGLVYSLLDARFTTKQNGRTEKLGEPVSFQNVSFHRISDHSYALDFGFEINNVSMAENKGNRNNTFKIIKDAINKLLNEILKENSSADKINFDEVDFKNDFAEITADVVYSVSKSNIKAPSKFLFKLFEDITPSRLGTVIIDIRLVFKTRGPIPTESSVLQLANSLLDSRLRTKREVTKLNDPVSSVNVTYTKLSNNSYALNFGFEIINVNMSERLVLRNSTYDLIQDSINKLLNQILNDPKGTPFVFDRAKFTGNTTVIKADVEYVFSDDDIKFPSPFLKELLYVNSDTTTAAPTTTFFPIVVNTTPNNSTSVTWIVAIIVPCAIAIMLIPCWILLCCLLCGCCARLRQRWHRRRSYNVQYTTRNSIF</sequence>
<evidence type="ECO:0000256" key="3">
    <source>
        <dbReference type="SAM" id="SignalP"/>
    </source>
</evidence>
<organism evidence="4 5">
    <name type="scientific">Triplophysa rosa</name>
    <name type="common">Cave loach</name>
    <dbReference type="NCBI Taxonomy" id="992332"/>
    <lineage>
        <taxon>Eukaryota</taxon>
        <taxon>Metazoa</taxon>
        <taxon>Chordata</taxon>
        <taxon>Craniata</taxon>
        <taxon>Vertebrata</taxon>
        <taxon>Euteleostomi</taxon>
        <taxon>Actinopterygii</taxon>
        <taxon>Neopterygii</taxon>
        <taxon>Teleostei</taxon>
        <taxon>Ostariophysi</taxon>
        <taxon>Cypriniformes</taxon>
        <taxon>Nemacheilidae</taxon>
        <taxon>Triplophysa</taxon>
    </lineage>
</organism>
<keyword evidence="2" id="KW-0472">Membrane</keyword>
<feature type="compositionally biased region" description="Low complexity" evidence="1">
    <location>
        <begin position="688"/>
        <end position="730"/>
    </location>
</feature>
<name>A0A9W8C907_TRIRA</name>
<feature type="transmembrane region" description="Helical" evidence="2">
    <location>
        <begin position="2236"/>
        <end position="2266"/>
    </location>
</feature>
<keyword evidence="2" id="KW-1133">Transmembrane helix</keyword>